<sequence length="328" mass="36222">MLQMTTKDDFLLFTNKHKSLDTEIGTQYYDLNLNQNLKASNKNDSLNVTNSSILSLHISAYKNSNEASSDFLNKSWLIQKQKRINPILTFVSQNPFEFPRQQNDEIPAAEMSQFKASQQLLNSDKSDVHSDTESSNHTVWIVLIAIEVLLILAFNLVSIFIGLKLRGKFGGIKPTGSSLGKFGGISKPTNPPPPGSKEASATKSASTKSTAAAAKPQKRPPTLAEKQRIMKKTAPPSSFTSISQRSKSVPRKCAGREESLTYGSWSKNFGQSTVRPSEMESFTSPLDYLDAFCPAQYFPSDITTETLGDGGTEMSSQRNTDEFEEIEL</sequence>
<name>A0AC35FJ73_9BILA</name>
<reference evidence="2" key="1">
    <citation type="submission" date="2022-11" db="UniProtKB">
        <authorList>
            <consortium name="WormBaseParasite"/>
        </authorList>
    </citation>
    <scope>IDENTIFICATION</scope>
</reference>
<dbReference type="Proteomes" id="UP000887580">
    <property type="component" value="Unplaced"/>
</dbReference>
<evidence type="ECO:0000313" key="1">
    <source>
        <dbReference type="Proteomes" id="UP000887580"/>
    </source>
</evidence>
<organism evidence="1 2">
    <name type="scientific">Panagrolaimus sp. PS1159</name>
    <dbReference type="NCBI Taxonomy" id="55785"/>
    <lineage>
        <taxon>Eukaryota</taxon>
        <taxon>Metazoa</taxon>
        <taxon>Ecdysozoa</taxon>
        <taxon>Nematoda</taxon>
        <taxon>Chromadorea</taxon>
        <taxon>Rhabditida</taxon>
        <taxon>Tylenchina</taxon>
        <taxon>Panagrolaimomorpha</taxon>
        <taxon>Panagrolaimoidea</taxon>
        <taxon>Panagrolaimidae</taxon>
        <taxon>Panagrolaimus</taxon>
    </lineage>
</organism>
<protein>
    <submittedName>
        <fullName evidence="2">Uncharacterized protein</fullName>
    </submittedName>
</protein>
<proteinExistence type="predicted"/>
<dbReference type="WBParaSite" id="PS1159_v2.g1798.t1">
    <property type="protein sequence ID" value="PS1159_v2.g1798.t1"/>
    <property type="gene ID" value="PS1159_v2.g1798"/>
</dbReference>
<evidence type="ECO:0000313" key="2">
    <source>
        <dbReference type="WBParaSite" id="PS1159_v2.g1798.t1"/>
    </source>
</evidence>
<accession>A0AC35FJ73</accession>